<keyword evidence="3" id="KW-1185">Reference proteome</keyword>
<reference evidence="2 3" key="1">
    <citation type="submission" date="2019-11" db="EMBL/GenBank/DDBJ databases">
        <title>Pedobacter petrophilus genome.</title>
        <authorList>
            <person name="Feldbauer M.J."/>
            <person name="Newman J.D."/>
        </authorList>
    </citation>
    <scope>NUCLEOTIDE SEQUENCE [LARGE SCALE GENOMIC DNA]</scope>
    <source>
        <strain evidence="2 3">LMG 29686</strain>
    </source>
</reference>
<evidence type="ECO:0008006" key="4">
    <source>
        <dbReference type="Google" id="ProtNLM"/>
    </source>
</evidence>
<feature type="chain" id="PRO_5029621466" description="Lipocalin-like domain-containing protein" evidence="1">
    <location>
        <begin position="22"/>
        <end position="142"/>
    </location>
</feature>
<dbReference type="OrthoDB" id="771052at2"/>
<dbReference type="Proteomes" id="UP000487757">
    <property type="component" value="Unassembled WGS sequence"/>
</dbReference>
<gene>
    <name evidence="2" type="ORF">GJU39_05565</name>
</gene>
<proteinExistence type="predicted"/>
<dbReference type="PROSITE" id="PS51257">
    <property type="entry name" value="PROKAR_LIPOPROTEIN"/>
    <property type="match status" value="1"/>
</dbReference>
<dbReference type="EMBL" id="WKKH01000006">
    <property type="protein sequence ID" value="MRX75552.1"/>
    <property type="molecule type" value="Genomic_DNA"/>
</dbReference>
<dbReference type="RefSeq" id="WP_154279712.1">
    <property type="nucleotide sequence ID" value="NZ_JBHUJQ010000001.1"/>
</dbReference>
<comment type="caution">
    <text evidence="2">The sequence shown here is derived from an EMBL/GenBank/DDBJ whole genome shotgun (WGS) entry which is preliminary data.</text>
</comment>
<accession>A0A7K0FW19</accession>
<evidence type="ECO:0000256" key="1">
    <source>
        <dbReference type="SAM" id="SignalP"/>
    </source>
</evidence>
<keyword evidence="1" id="KW-0732">Signal</keyword>
<evidence type="ECO:0000313" key="3">
    <source>
        <dbReference type="Proteomes" id="UP000487757"/>
    </source>
</evidence>
<sequence length="142" mass="15931">MKKLLFIFAIFFAFACKKNNAANNDLTDYDWSLSTATITPAVVINGKAETNYRIVQSGCIGAEVKFTFLNDGTYRFFAGGPACDYWNSSEQTYSRTGNEISLKNGSSTSIFNLVNNELRNIATHQINNITHTVEYVYIRKAK</sequence>
<protein>
    <recommendedName>
        <fullName evidence="4">Lipocalin-like domain-containing protein</fullName>
    </recommendedName>
</protein>
<dbReference type="AlphaFoldDB" id="A0A7K0FW19"/>
<name>A0A7K0FW19_9SPHI</name>
<evidence type="ECO:0000313" key="2">
    <source>
        <dbReference type="EMBL" id="MRX75552.1"/>
    </source>
</evidence>
<organism evidence="2 3">
    <name type="scientific">Pedobacter petrophilus</name>
    <dbReference type="NCBI Taxonomy" id="1908241"/>
    <lineage>
        <taxon>Bacteria</taxon>
        <taxon>Pseudomonadati</taxon>
        <taxon>Bacteroidota</taxon>
        <taxon>Sphingobacteriia</taxon>
        <taxon>Sphingobacteriales</taxon>
        <taxon>Sphingobacteriaceae</taxon>
        <taxon>Pedobacter</taxon>
    </lineage>
</organism>
<feature type="signal peptide" evidence="1">
    <location>
        <begin position="1"/>
        <end position="21"/>
    </location>
</feature>